<dbReference type="InterPro" id="IPR013325">
    <property type="entry name" value="RNA_pol_sigma_r2"/>
</dbReference>
<dbReference type="InterPro" id="IPR036388">
    <property type="entry name" value="WH-like_DNA-bd_sf"/>
</dbReference>
<evidence type="ECO:0000313" key="9">
    <source>
        <dbReference type="Proteomes" id="UP000612585"/>
    </source>
</evidence>
<evidence type="ECO:0008006" key="10">
    <source>
        <dbReference type="Google" id="ProtNLM"/>
    </source>
</evidence>
<dbReference type="Proteomes" id="UP000612585">
    <property type="component" value="Unassembled WGS sequence"/>
</dbReference>
<evidence type="ECO:0000256" key="1">
    <source>
        <dbReference type="ARBA" id="ARBA00010641"/>
    </source>
</evidence>
<sequence>MDPDAKIAVRHGDVYRGRPSVTAEADDVPHSLRPDAAVRTRAAFSRAWENTGGGGDSMDAEIRHDFVTYVQARSPVLFRMAMAITGHREQAEDLLQIALMQALRHWSRIRGDDADAYVRRIMYRQYISWWRRPMHRRELSTDRLPESPAGGDEPARVDNGLALHAALRRLAPKYRAVLVLRYFEDLPDAQIAEILGCRLSTVRSQAARALAKLRTLCPDIDTLTLEEIR</sequence>
<evidence type="ECO:0000256" key="5">
    <source>
        <dbReference type="ARBA" id="ARBA00023163"/>
    </source>
</evidence>
<dbReference type="GO" id="GO:0006352">
    <property type="term" value="P:DNA-templated transcription initiation"/>
    <property type="evidence" value="ECO:0007669"/>
    <property type="project" value="InterPro"/>
</dbReference>
<evidence type="ECO:0000259" key="7">
    <source>
        <dbReference type="Pfam" id="PF08281"/>
    </source>
</evidence>
<dbReference type="InterPro" id="IPR013249">
    <property type="entry name" value="RNA_pol_sigma70_r4_t2"/>
</dbReference>
<dbReference type="EMBL" id="BOPG01000077">
    <property type="protein sequence ID" value="GIJ62361.1"/>
    <property type="molecule type" value="Genomic_DNA"/>
</dbReference>
<dbReference type="GO" id="GO:0016987">
    <property type="term" value="F:sigma factor activity"/>
    <property type="evidence" value="ECO:0007669"/>
    <property type="project" value="UniProtKB-KW"/>
</dbReference>
<comment type="similarity">
    <text evidence="1">Belongs to the sigma-70 factor family. ECF subfamily.</text>
</comment>
<dbReference type="PANTHER" id="PTHR43133:SF50">
    <property type="entry name" value="ECF RNA POLYMERASE SIGMA FACTOR SIGM"/>
    <property type="match status" value="1"/>
</dbReference>
<protein>
    <recommendedName>
        <fullName evidence="10">RNA polymerase sigma-70 factor, sigma-E family</fullName>
    </recommendedName>
</protein>
<dbReference type="InterPro" id="IPR014325">
    <property type="entry name" value="RNA_pol_sigma-E_actinobac"/>
</dbReference>
<dbReference type="InterPro" id="IPR039425">
    <property type="entry name" value="RNA_pol_sigma-70-like"/>
</dbReference>
<evidence type="ECO:0000313" key="8">
    <source>
        <dbReference type="EMBL" id="GIJ62361.1"/>
    </source>
</evidence>
<dbReference type="GO" id="GO:0003677">
    <property type="term" value="F:DNA binding"/>
    <property type="evidence" value="ECO:0007669"/>
    <property type="project" value="UniProtKB-KW"/>
</dbReference>
<dbReference type="Pfam" id="PF04542">
    <property type="entry name" value="Sigma70_r2"/>
    <property type="match status" value="1"/>
</dbReference>
<dbReference type="PANTHER" id="PTHR43133">
    <property type="entry name" value="RNA POLYMERASE ECF-TYPE SIGMA FACTO"/>
    <property type="match status" value="1"/>
</dbReference>
<dbReference type="CDD" id="cd06171">
    <property type="entry name" value="Sigma70_r4"/>
    <property type="match status" value="1"/>
</dbReference>
<gene>
    <name evidence="8" type="ORF">Vau01_098770</name>
</gene>
<dbReference type="InterPro" id="IPR013324">
    <property type="entry name" value="RNA_pol_sigma_r3/r4-like"/>
</dbReference>
<keyword evidence="9" id="KW-1185">Reference proteome</keyword>
<dbReference type="SUPFAM" id="SSF88659">
    <property type="entry name" value="Sigma3 and sigma4 domains of RNA polymerase sigma factors"/>
    <property type="match status" value="1"/>
</dbReference>
<dbReference type="NCBIfam" id="TIGR02983">
    <property type="entry name" value="SigE-fam_strep"/>
    <property type="match status" value="1"/>
</dbReference>
<evidence type="ECO:0000256" key="4">
    <source>
        <dbReference type="ARBA" id="ARBA00023125"/>
    </source>
</evidence>
<dbReference type="InterPro" id="IPR007627">
    <property type="entry name" value="RNA_pol_sigma70_r2"/>
</dbReference>
<reference evidence="8" key="1">
    <citation type="submission" date="2021-01" db="EMBL/GenBank/DDBJ databases">
        <title>Whole genome shotgun sequence of Virgisporangium aurantiacum NBRC 16421.</title>
        <authorList>
            <person name="Komaki H."/>
            <person name="Tamura T."/>
        </authorList>
    </citation>
    <scope>NUCLEOTIDE SEQUENCE</scope>
    <source>
        <strain evidence="8">NBRC 16421</strain>
    </source>
</reference>
<evidence type="ECO:0000259" key="6">
    <source>
        <dbReference type="Pfam" id="PF04542"/>
    </source>
</evidence>
<evidence type="ECO:0000256" key="2">
    <source>
        <dbReference type="ARBA" id="ARBA00023015"/>
    </source>
</evidence>
<feature type="domain" description="RNA polymerase sigma-70 region 2" evidence="6">
    <location>
        <begin position="70"/>
        <end position="132"/>
    </location>
</feature>
<feature type="domain" description="RNA polymerase sigma factor 70 region 4 type 2" evidence="7">
    <location>
        <begin position="162"/>
        <end position="213"/>
    </location>
</feature>
<evidence type="ECO:0000256" key="3">
    <source>
        <dbReference type="ARBA" id="ARBA00023082"/>
    </source>
</evidence>
<dbReference type="AlphaFoldDB" id="A0A8J3ZIW4"/>
<dbReference type="InterPro" id="IPR014284">
    <property type="entry name" value="RNA_pol_sigma-70_dom"/>
</dbReference>
<dbReference type="Gene3D" id="1.10.10.10">
    <property type="entry name" value="Winged helix-like DNA-binding domain superfamily/Winged helix DNA-binding domain"/>
    <property type="match status" value="1"/>
</dbReference>
<accession>A0A8J3ZIW4</accession>
<dbReference type="NCBIfam" id="TIGR02937">
    <property type="entry name" value="sigma70-ECF"/>
    <property type="match status" value="1"/>
</dbReference>
<comment type="caution">
    <text evidence="8">The sequence shown here is derived from an EMBL/GenBank/DDBJ whole genome shotgun (WGS) entry which is preliminary data.</text>
</comment>
<keyword evidence="4" id="KW-0238">DNA-binding</keyword>
<proteinExistence type="inferred from homology"/>
<dbReference type="SUPFAM" id="SSF88946">
    <property type="entry name" value="Sigma2 domain of RNA polymerase sigma factors"/>
    <property type="match status" value="1"/>
</dbReference>
<organism evidence="8 9">
    <name type="scientific">Virgisporangium aurantiacum</name>
    <dbReference type="NCBI Taxonomy" id="175570"/>
    <lineage>
        <taxon>Bacteria</taxon>
        <taxon>Bacillati</taxon>
        <taxon>Actinomycetota</taxon>
        <taxon>Actinomycetes</taxon>
        <taxon>Micromonosporales</taxon>
        <taxon>Micromonosporaceae</taxon>
        <taxon>Virgisporangium</taxon>
    </lineage>
</organism>
<keyword evidence="2" id="KW-0805">Transcription regulation</keyword>
<dbReference type="Gene3D" id="1.10.1740.10">
    <property type="match status" value="1"/>
</dbReference>
<name>A0A8J3ZIW4_9ACTN</name>
<dbReference type="Pfam" id="PF08281">
    <property type="entry name" value="Sigma70_r4_2"/>
    <property type="match status" value="1"/>
</dbReference>
<keyword evidence="3" id="KW-0731">Sigma factor</keyword>
<keyword evidence="5" id="KW-0804">Transcription</keyword>